<dbReference type="InterPro" id="IPR050366">
    <property type="entry name" value="BP-dependent_transpt_permease"/>
</dbReference>
<evidence type="ECO:0000256" key="4">
    <source>
        <dbReference type="ARBA" id="ARBA00022692"/>
    </source>
</evidence>
<dbReference type="Pfam" id="PF00528">
    <property type="entry name" value="BPD_transp_1"/>
    <property type="match status" value="1"/>
</dbReference>
<protein>
    <submittedName>
        <fullName evidence="11">ABC transporter permease</fullName>
    </submittedName>
</protein>
<dbReference type="InterPro" id="IPR035906">
    <property type="entry name" value="MetI-like_sf"/>
</dbReference>
<keyword evidence="8 9" id="KW-0472">Membrane</keyword>
<dbReference type="AlphaFoldDB" id="A0A8J6Q2K3"/>
<dbReference type="InterPro" id="IPR000515">
    <property type="entry name" value="MetI-like"/>
</dbReference>
<evidence type="ECO:0000313" key="11">
    <source>
        <dbReference type="EMBL" id="MBD0415070.1"/>
    </source>
</evidence>
<evidence type="ECO:0000256" key="1">
    <source>
        <dbReference type="ARBA" id="ARBA00004651"/>
    </source>
</evidence>
<feature type="transmembrane region" description="Helical" evidence="9">
    <location>
        <begin position="216"/>
        <end position="238"/>
    </location>
</feature>
<dbReference type="PANTHER" id="PTHR43386">
    <property type="entry name" value="OLIGOPEPTIDE TRANSPORT SYSTEM PERMEASE PROTEIN APPC"/>
    <property type="match status" value="1"/>
</dbReference>
<dbReference type="PANTHER" id="PTHR43386:SF1">
    <property type="entry name" value="D,D-DIPEPTIDE TRANSPORT SYSTEM PERMEASE PROTEIN DDPC-RELATED"/>
    <property type="match status" value="1"/>
</dbReference>
<keyword evidence="3" id="KW-1003">Cell membrane</keyword>
<keyword evidence="6" id="KW-0653">Protein transport</keyword>
<feature type="transmembrane region" description="Helical" evidence="9">
    <location>
        <begin position="145"/>
        <end position="169"/>
    </location>
</feature>
<comment type="subcellular location">
    <subcellularLocation>
        <location evidence="1 9">Cell membrane</location>
        <topology evidence="1 9">Multi-pass membrane protein</topology>
    </subcellularLocation>
</comment>
<keyword evidence="12" id="KW-1185">Reference proteome</keyword>
<dbReference type="PROSITE" id="PS50928">
    <property type="entry name" value="ABC_TM1"/>
    <property type="match status" value="1"/>
</dbReference>
<evidence type="ECO:0000313" key="12">
    <source>
        <dbReference type="Proteomes" id="UP000643405"/>
    </source>
</evidence>
<feature type="transmembrane region" description="Helical" evidence="9">
    <location>
        <begin position="100"/>
        <end position="125"/>
    </location>
</feature>
<dbReference type="Pfam" id="PF12911">
    <property type="entry name" value="OppC_N"/>
    <property type="match status" value="1"/>
</dbReference>
<keyword evidence="5" id="KW-0571">Peptide transport</keyword>
<dbReference type="CDD" id="cd06261">
    <property type="entry name" value="TM_PBP2"/>
    <property type="match status" value="1"/>
</dbReference>
<keyword evidence="2 9" id="KW-0813">Transport</keyword>
<dbReference type="EMBL" id="JACVVX010000003">
    <property type="protein sequence ID" value="MBD0415070.1"/>
    <property type="molecule type" value="Genomic_DNA"/>
</dbReference>
<feature type="domain" description="ABC transmembrane type-1" evidence="10">
    <location>
        <begin position="96"/>
        <end position="285"/>
    </location>
</feature>
<evidence type="ECO:0000256" key="8">
    <source>
        <dbReference type="ARBA" id="ARBA00023136"/>
    </source>
</evidence>
<accession>A0A8J6Q2K3</accession>
<evidence type="ECO:0000256" key="6">
    <source>
        <dbReference type="ARBA" id="ARBA00022927"/>
    </source>
</evidence>
<sequence>MSLAPATPDATHEAQRPRRGSRIIAIMRGLLRDEVGCLALVILTIVLVMALFAPLITQYDPLFQDRRAVLKAPSLAHWFGTDDIGRDVFSRVLYGTRISLFVGLTVVVITMVVGGMIGMISGYFGGLVDMVIQRIVEALDTLPSLVLSLFIAAMLGPSVRNVIIAVSLAQIPRFVRIIRSEMMKIRGQDFILASKVIGSSPLRIMLTHGLPNLMPTMLVIGSLAFGIAIMTEAALSFLGVGTPPPNPSLGTMLSHGTRFIGMAPWLIIFPGLMLTISVLALNLIGDALRDVLDPRQR</sequence>
<dbReference type="SUPFAM" id="SSF161098">
    <property type="entry name" value="MetI-like"/>
    <property type="match status" value="1"/>
</dbReference>
<dbReference type="InterPro" id="IPR025966">
    <property type="entry name" value="OppC_N"/>
</dbReference>
<feature type="transmembrane region" description="Helical" evidence="9">
    <location>
        <begin position="259"/>
        <end position="284"/>
    </location>
</feature>
<evidence type="ECO:0000256" key="3">
    <source>
        <dbReference type="ARBA" id="ARBA00022475"/>
    </source>
</evidence>
<feature type="transmembrane region" description="Helical" evidence="9">
    <location>
        <begin position="38"/>
        <end position="57"/>
    </location>
</feature>
<keyword evidence="4 9" id="KW-0812">Transmembrane</keyword>
<dbReference type="Gene3D" id="1.10.3720.10">
    <property type="entry name" value="MetI-like"/>
    <property type="match status" value="1"/>
</dbReference>
<keyword evidence="7 9" id="KW-1133">Transmembrane helix</keyword>
<dbReference type="GO" id="GO:0015031">
    <property type="term" value="P:protein transport"/>
    <property type="evidence" value="ECO:0007669"/>
    <property type="project" value="UniProtKB-KW"/>
</dbReference>
<comment type="caution">
    <text evidence="11">The sequence shown here is derived from an EMBL/GenBank/DDBJ whole genome shotgun (WGS) entry which is preliminary data.</text>
</comment>
<name>A0A8J6Q2K3_9HYPH</name>
<reference evidence="11" key="1">
    <citation type="submission" date="2020-09" db="EMBL/GenBank/DDBJ databases">
        <title>Genome seq and assembly of Tianweitania sp.</title>
        <authorList>
            <person name="Chhetri G."/>
        </authorList>
    </citation>
    <scope>NUCLEOTIDE SEQUENCE</scope>
    <source>
        <strain evidence="11">Rool2</strain>
    </source>
</reference>
<dbReference type="GO" id="GO:0015833">
    <property type="term" value="P:peptide transport"/>
    <property type="evidence" value="ECO:0007669"/>
    <property type="project" value="UniProtKB-KW"/>
</dbReference>
<evidence type="ECO:0000256" key="5">
    <source>
        <dbReference type="ARBA" id="ARBA00022856"/>
    </source>
</evidence>
<evidence type="ECO:0000256" key="9">
    <source>
        <dbReference type="RuleBase" id="RU363032"/>
    </source>
</evidence>
<evidence type="ECO:0000256" key="7">
    <source>
        <dbReference type="ARBA" id="ARBA00022989"/>
    </source>
</evidence>
<dbReference type="GO" id="GO:0055085">
    <property type="term" value="P:transmembrane transport"/>
    <property type="evidence" value="ECO:0007669"/>
    <property type="project" value="InterPro"/>
</dbReference>
<proteinExistence type="inferred from homology"/>
<evidence type="ECO:0000256" key="2">
    <source>
        <dbReference type="ARBA" id="ARBA00022448"/>
    </source>
</evidence>
<dbReference type="Proteomes" id="UP000643405">
    <property type="component" value="Unassembled WGS sequence"/>
</dbReference>
<comment type="similarity">
    <text evidence="9">Belongs to the binding-protein-dependent transport system permease family.</text>
</comment>
<evidence type="ECO:0000259" key="10">
    <source>
        <dbReference type="PROSITE" id="PS50928"/>
    </source>
</evidence>
<dbReference type="RefSeq" id="WP_188164523.1">
    <property type="nucleotide sequence ID" value="NZ_JACVVX010000003.1"/>
</dbReference>
<dbReference type="GO" id="GO:0005886">
    <property type="term" value="C:plasma membrane"/>
    <property type="evidence" value="ECO:0007669"/>
    <property type="project" value="UniProtKB-SubCell"/>
</dbReference>
<gene>
    <name evidence="11" type="ORF">ICI42_10430</name>
</gene>
<organism evidence="11 12">
    <name type="scientific">Oryzicola mucosus</name>
    <dbReference type="NCBI Taxonomy" id="2767425"/>
    <lineage>
        <taxon>Bacteria</taxon>
        <taxon>Pseudomonadati</taxon>
        <taxon>Pseudomonadota</taxon>
        <taxon>Alphaproteobacteria</taxon>
        <taxon>Hyphomicrobiales</taxon>
        <taxon>Phyllobacteriaceae</taxon>
        <taxon>Oryzicola</taxon>
    </lineage>
</organism>